<name>A0A2A6CPP6_PRIPA</name>
<dbReference type="Proteomes" id="UP000005239">
    <property type="component" value="Unassembled WGS sequence"/>
</dbReference>
<dbReference type="Gene3D" id="3.40.50.1820">
    <property type="entry name" value="alpha/beta hydrolase"/>
    <property type="match status" value="1"/>
</dbReference>
<dbReference type="OrthoDB" id="5842897at2759"/>
<evidence type="ECO:0000313" key="3">
    <source>
        <dbReference type="EnsemblMetazoa" id="PPA40913.1"/>
    </source>
</evidence>
<keyword evidence="4" id="KW-1185">Reference proteome</keyword>
<dbReference type="PANTHER" id="PTHR43142:SF1">
    <property type="entry name" value="CARBOXYLIC ESTER HYDROLASE"/>
    <property type="match status" value="1"/>
</dbReference>
<protein>
    <submittedName>
        <fullName evidence="3">Hydrolase</fullName>
    </submittedName>
</protein>
<comment type="similarity">
    <text evidence="1">Belongs to the type-B carboxylesterase/lipase family.</text>
</comment>
<dbReference type="SUPFAM" id="SSF53474">
    <property type="entry name" value="alpha/beta-Hydrolases"/>
    <property type="match status" value="1"/>
</dbReference>
<gene>
    <name evidence="3" type="primary">WBGene00279282</name>
</gene>
<reference evidence="4" key="1">
    <citation type="journal article" date="2008" name="Nat. Genet.">
        <title>The Pristionchus pacificus genome provides a unique perspective on nematode lifestyle and parasitism.</title>
        <authorList>
            <person name="Dieterich C."/>
            <person name="Clifton S.W."/>
            <person name="Schuster L.N."/>
            <person name="Chinwalla A."/>
            <person name="Delehaunty K."/>
            <person name="Dinkelacker I."/>
            <person name="Fulton L."/>
            <person name="Fulton R."/>
            <person name="Godfrey J."/>
            <person name="Minx P."/>
            <person name="Mitreva M."/>
            <person name="Roeseler W."/>
            <person name="Tian H."/>
            <person name="Witte H."/>
            <person name="Yang S.P."/>
            <person name="Wilson R.K."/>
            <person name="Sommer R.J."/>
        </authorList>
    </citation>
    <scope>NUCLEOTIDE SEQUENCE [LARGE SCALE GENOMIC DNA]</scope>
    <source>
        <strain evidence="4">PS312</strain>
    </source>
</reference>
<accession>A0A2A6CPP6</accession>
<dbReference type="InterPro" id="IPR002018">
    <property type="entry name" value="CarbesteraseB"/>
</dbReference>
<dbReference type="InterPro" id="IPR019819">
    <property type="entry name" value="Carboxylesterase_B_CS"/>
</dbReference>
<evidence type="ECO:0000256" key="1">
    <source>
        <dbReference type="ARBA" id="ARBA00005964"/>
    </source>
</evidence>
<dbReference type="FunFam" id="3.40.50.1820:FF:000491">
    <property type="entry name" value="Carboxylic ester hydrolase"/>
    <property type="match status" value="1"/>
</dbReference>
<evidence type="ECO:0000256" key="2">
    <source>
        <dbReference type="ARBA" id="ARBA00022801"/>
    </source>
</evidence>
<dbReference type="Pfam" id="PF00135">
    <property type="entry name" value="COesterase"/>
    <property type="match status" value="1"/>
</dbReference>
<accession>A0A8R1UUF6</accession>
<proteinExistence type="inferred from homology"/>
<dbReference type="AlphaFoldDB" id="A0A2A6CPP6"/>
<evidence type="ECO:0000313" key="4">
    <source>
        <dbReference type="Proteomes" id="UP000005239"/>
    </source>
</evidence>
<keyword evidence="2" id="KW-0378">Hydrolase</keyword>
<reference evidence="3" key="2">
    <citation type="submission" date="2022-06" db="UniProtKB">
        <authorList>
            <consortium name="EnsemblMetazoa"/>
        </authorList>
    </citation>
    <scope>IDENTIFICATION</scope>
    <source>
        <strain evidence="3">PS312</strain>
    </source>
</reference>
<dbReference type="PANTHER" id="PTHR43142">
    <property type="entry name" value="CARBOXYLIC ESTER HYDROLASE"/>
    <property type="match status" value="1"/>
</dbReference>
<dbReference type="PROSITE" id="PS00941">
    <property type="entry name" value="CARBOXYLESTERASE_B_2"/>
    <property type="match status" value="1"/>
</dbReference>
<dbReference type="InterPro" id="IPR029058">
    <property type="entry name" value="AB_hydrolase_fold"/>
</dbReference>
<dbReference type="GO" id="GO:0016787">
    <property type="term" value="F:hydrolase activity"/>
    <property type="evidence" value="ECO:0007669"/>
    <property type="project" value="UniProtKB-KW"/>
</dbReference>
<organism evidence="3 4">
    <name type="scientific">Pristionchus pacificus</name>
    <name type="common">Parasitic nematode worm</name>
    <dbReference type="NCBI Taxonomy" id="54126"/>
    <lineage>
        <taxon>Eukaryota</taxon>
        <taxon>Metazoa</taxon>
        <taxon>Ecdysozoa</taxon>
        <taxon>Nematoda</taxon>
        <taxon>Chromadorea</taxon>
        <taxon>Rhabditida</taxon>
        <taxon>Rhabditina</taxon>
        <taxon>Diplogasteromorpha</taxon>
        <taxon>Diplogasteroidea</taxon>
        <taxon>Neodiplogasteridae</taxon>
        <taxon>Pristionchus</taxon>
    </lineage>
</organism>
<dbReference type="EnsemblMetazoa" id="PPA40913.1">
    <property type="protein sequence ID" value="PPA40913.1"/>
    <property type="gene ID" value="WBGene00279282"/>
</dbReference>
<sequence length="589" mass="65152">MRLALALLVLLCLTEAQQRQFTTRVQTSRGTVRGFRVDYGSDRNQLFYGAADIFMGIPYAQPPVGPLRFQLPRPICQYQGEVGELDFKPKCAQAESPFSPGGTSAEDCLYLNVFTPSTAVPRAYPVMFWIHGGAFEIGGANEYDYQGAVRNLVSNGVVVVTVQYRLGPFGFFTTYTEEFPPNRGLYDQIMALRWVQQEIAAFGGNPDMVTMFGESAGGVSVSALSLSPLARGLFHRIIPQSGSIQVLFQSPNDVRGAIERDRAARWCNVTADPITNRDARRTLQTCLANITVARLVDAPPPPPGTGVFAISINWNPVRDGAMFPEDPEVLAMSRPRYDALLLDTRDEHALFSAPFFSGNVSAQGPGIIRDTFLRRGYGYLTDEQLDRVVSLIVQTYQTRQLAANDNLGWYRLAVEAFSGEQFQRQMRQDANWLKASGSRTYLTTFTYEPRICGPISLTTGYNPIPHFAEICYLWFTSANWQSAANSSTIKPADLAVANNMGLAWTNFAKTGQTGWPESGPNFSFVNFADTLVVGNDWHGKEDRLFIKTLPSLIGNYPPTKVSPIIDSVLKSNGAKILAAWQQSLSSCRR</sequence>